<dbReference type="GO" id="GO:0052621">
    <property type="term" value="F:diguanylate cyclase activity"/>
    <property type="evidence" value="ECO:0007669"/>
    <property type="project" value="UniProtKB-EC"/>
</dbReference>
<evidence type="ECO:0000256" key="2">
    <source>
        <dbReference type="ARBA" id="ARBA00034247"/>
    </source>
</evidence>
<protein>
    <recommendedName>
        <fullName evidence="1">diguanylate cyclase</fullName>
        <ecNumber evidence="1">2.7.7.65</ecNumber>
    </recommendedName>
</protein>
<keyword evidence="4" id="KW-0472">Membrane</keyword>
<evidence type="ECO:0000256" key="4">
    <source>
        <dbReference type="SAM" id="Phobius"/>
    </source>
</evidence>
<dbReference type="EMBL" id="RBSW01000108">
    <property type="protein sequence ID" value="RMS83702.1"/>
    <property type="molecule type" value="Genomic_DNA"/>
</dbReference>
<dbReference type="PANTHER" id="PTHR45138">
    <property type="entry name" value="REGULATORY COMPONENTS OF SENSORY TRANSDUCTION SYSTEM"/>
    <property type="match status" value="1"/>
</dbReference>
<dbReference type="SMART" id="SM00267">
    <property type="entry name" value="GGDEF"/>
    <property type="match status" value="1"/>
</dbReference>
<dbReference type="NCBIfam" id="TIGR00254">
    <property type="entry name" value="GGDEF"/>
    <property type="match status" value="1"/>
</dbReference>
<feature type="compositionally biased region" description="Basic and acidic residues" evidence="3">
    <location>
        <begin position="420"/>
        <end position="432"/>
    </location>
</feature>
<evidence type="ECO:0000313" key="7">
    <source>
        <dbReference type="Proteomes" id="UP000270499"/>
    </source>
</evidence>
<feature type="transmembrane region" description="Helical" evidence="4">
    <location>
        <begin position="263"/>
        <end position="280"/>
    </location>
</feature>
<feature type="transmembrane region" description="Helical" evidence="4">
    <location>
        <begin position="236"/>
        <end position="256"/>
    </location>
</feature>
<dbReference type="GO" id="GO:1902201">
    <property type="term" value="P:negative regulation of bacterial-type flagellum-dependent cell motility"/>
    <property type="evidence" value="ECO:0007669"/>
    <property type="project" value="TreeGrafter"/>
</dbReference>
<dbReference type="PANTHER" id="PTHR45138:SF9">
    <property type="entry name" value="DIGUANYLATE CYCLASE DGCM-RELATED"/>
    <property type="match status" value="1"/>
</dbReference>
<proteinExistence type="predicted"/>
<feature type="transmembrane region" description="Helical" evidence="4">
    <location>
        <begin position="134"/>
        <end position="154"/>
    </location>
</feature>
<dbReference type="InterPro" id="IPR043128">
    <property type="entry name" value="Rev_trsase/Diguanyl_cyclase"/>
</dbReference>
<dbReference type="Proteomes" id="UP000270499">
    <property type="component" value="Unassembled WGS sequence"/>
</dbReference>
<evidence type="ECO:0000256" key="3">
    <source>
        <dbReference type="SAM" id="MobiDB-lite"/>
    </source>
</evidence>
<dbReference type="GO" id="GO:0005886">
    <property type="term" value="C:plasma membrane"/>
    <property type="evidence" value="ECO:0007669"/>
    <property type="project" value="TreeGrafter"/>
</dbReference>
<feature type="region of interest" description="Disordered" evidence="3">
    <location>
        <begin position="420"/>
        <end position="444"/>
    </location>
</feature>
<feature type="transmembrane region" description="Helical" evidence="4">
    <location>
        <begin position="196"/>
        <end position="216"/>
    </location>
</feature>
<comment type="caution">
    <text evidence="6">The sequence shown here is derived from an EMBL/GenBank/DDBJ whole genome shotgun (WGS) entry which is preliminary data.</text>
</comment>
<feature type="transmembrane region" description="Helical" evidence="4">
    <location>
        <begin position="166"/>
        <end position="184"/>
    </location>
</feature>
<gene>
    <name evidence="6" type="ORF">ALP59_05492</name>
</gene>
<feature type="transmembrane region" description="Helical" evidence="4">
    <location>
        <begin position="77"/>
        <end position="99"/>
    </location>
</feature>
<evidence type="ECO:0000256" key="1">
    <source>
        <dbReference type="ARBA" id="ARBA00012528"/>
    </source>
</evidence>
<dbReference type="InterPro" id="IPR000160">
    <property type="entry name" value="GGDEF_dom"/>
</dbReference>
<dbReference type="Pfam" id="PF00990">
    <property type="entry name" value="GGDEF"/>
    <property type="match status" value="2"/>
</dbReference>
<dbReference type="Gene3D" id="3.30.70.270">
    <property type="match status" value="1"/>
</dbReference>
<dbReference type="SUPFAM" id="SSF55073">
    <property type="entry name" value="Nucleotide cyclase"/>
    <property type="match status" value="1"/>
</dbReference>
<sequence>MRHIPAMGRYSIRSEIQIAPTSATSAINISHLLPLQKVARLLILPMHCSLAEGTMPSGQPFIQMPGRRQPLLLRPSAARLSHFLPSLGLLVAGLAAAYVKDLNVFFTSLFNVLPTLVLLLGGAYCCVYRRQRELFLMLTVYIAYYLLDTQTDFYRDNGKVREDAAVIFHLVCLLLPVLFGLYAAWEERTHLFQDMVARLAVLVAVGSVALGLEQSYPVELQVWLADIRWPALHGAWMSLIQLSYAMFLVSFGVLIWQYLEKPRPLHAAQIVGLLGLFWALPKTFILPFTLNILCSQVMLMIAAAVAHEAYQMAFRDELTGLPGRRALNERMQRLGRNYVLAMSDVDHFKKFNDTHGHDVGDQVLRLVASKLSKITNGGGKAYRYGGEEFAIVFAAKTIDECMPHLEAIRETIANYEIQLRNKDSRPQDDQQGRQRRGGAQAGSVSVTVSIGVAERQPEHRTPEEVLKSADQALYAAKGAGRNCVVAYGQLNRRGAVRTTEAAT</sequence>
<dbReference type="GO" id="GO:0043709">
    <property type="term" value="P:cell adhesion involved in single-species biofilm formation"/>
    <property type="evidence" value="ECO:0007669"/>
    <property type="project" value="TreeGrafter"/>
</dbReference>
<reference evidence="6 7" key="1">
    <citation type="submission" date="2018-08" db="EMBL/GenBank/DDBJ databases">
        <title>Recombination of ecologically and evolutionarily significant loci maintains genetic cohesion in the Pseudomonas syringae species complex.</title>
        <authorList>
            <person name="Dillon M."/>
            <person name="Thakur S."/>
            <person name="Almeida R.N.D."/>
            <person name="Weir B.S."/>
            <person name="Guttman D.S."/>
        </authorList>
    </citation>
    <scope>NUCLEOTIDE SEQUENCE [LARGE SCALE GENOMIC DNA]</scope>
    <source>
        <strain evidence="6 7">ICMP 9421</strain>
    </source>
</reference>
<keyword evidence="4" id="KW-0812">Transmembrane</keyword>
<dbReference type="PROSITE" id="PS50887">
    <property type="entry name" value="GGDEF"/>
    <property type="match status" value="1"/>
</dbReference>
<comment type="catalytic activity">
    <reaction evidence="2">
        <text>2 GTP = 3',3'-c-di-GMP + 2 diphosphate</text>
        <dbReference type="Rhea" id="RHEA:24898"/>
        <dbReference type="ChEBI" id="CHEBI:33019"/>
        <dbReference type="ChEBI" id="CHEBI:37565"/>
        <dbReference type="ChEBI" id="CHEBI:58805"/>
        <dbReference type="EC" id="2.7.7.65"/>
    </reaction>
</comment>
<name>A0A3M5GAM1_PSESS</name>
<dbReference type="AlphaFoldDB" id="A0A3M5GAM1"/>
<dbReference type="CDD" id="cd01949">
    <property type="entry name" value="GGDEF"/>
    <property type="match status" value="1"/>
</dbReference>
<dbReference type="InterPro" id="IPR029787">
    <property type="entry name" value="Nucleotide_cyclase"/>
</dbReference>
<keyword evidence="4" id="KW-1133">Transmembrane helix</keyword>
<feature type="transmembrane region" description="Helical" evidence="4">
    <location>
        <begin position="105"/>
        <end position="127"/>
    </location>
</feature>
<feature type="domain" description="GGDEF" evidence="5">
    <location>
        <begin position="336"/>
        <end position="489"/>
    </location>
</feature>
<accession>A0A3M5GAM1</accession>
<dbReference type="EC" id="2.7.7.65" evidence="1"/>
<evidence type="ECO:0000313" key="6">
    <source>
        <dbReference type="EMBL" id="RMS83702.1"/>
    </source>
</evidence>
<dbReference type="InterPro" id="IPR050469">
    <property type="entry name" value="Diguanylate_Cyclase"/>
</dbReference>
<organism evidence="6 7">
    <name type="scientific">Pseudomonas savastanoi</name>
    <name type="common">Pseudomonas syringae pv. savastanoi</name>
    <dbReference type="NCBI Taxonomy" id="29438"/>
    <lineage>
        <taxon>Bacteria</taxon>
        <taxon>Pseudomonadati</taxon>
        <taxon>Pseudomonadota</taxon>
        <taxon>Gammaproteobacteria</taxon>
        <taxon>Pseudomonadales</taxon>
        <taxon>Pseudomonadaceae</taxon>
        <taxon>Pseudomonas</taxon>
    </lineage>
</organism>
<evidence type="ECO:0000259" key="5">
    <source>
        <dbReference type="PROSITE" id="PS50887"/>
    </source>
</evidence>